<evidence type="ECO:0000256" key="3">
    <source>
        <dbReference type="SAM" id="MobiDB-lite"/>
    </source>
</evidence>
<comment type="caution">
    <text evidence="5">The sequence shown here is derived from an EMBL/GenBank/DDBJ whole genome shotgun (WGS) entry which is preliminary data.</text>
</comment>
<dbReference type="Pfam" id="PF00107">
    <property type="entry name" value="ADH_zinc_N"/>
    <property type="match status" value="1"/>
</dbReference>
<dbReference type="InterPro" id="IPR036291">
    <property type="entry name" value="NAD(P)-bd_dom_sf"/>
</dbReference>
<dbReference type="PANTHER" id="PTHR48106">
    <property type="entry name" value="QUINONE OXIDOREDUCTASE PIG3-RELATED"/>
    <property type="match status" value="1"/>
</dbReference>
<dbReference type="SUPFAM" id="SSF51735">
    <property type="entry name" value="NAD(P)-binding Rossmann-fold domains"/>
    <property type="match status" value="1"/>
</dbReference>
<dbReference type="SMART" id="SM00829">
    <property type="entry name" value="PKS_ER"/>
    <property type="match status" value="1"/>
</dbReference>
<dbReference type="SUPFAM" id="SSF50129">
    <property type="entry name" value="GroES-like"/>
    <property type="match status" value="1"/>
</dbReference>
<dbReference type="InterPro" id="IPR020843">
    <property type="entry name" value="ER"/>
</dbReference>
<dbReference type="Proteomes" id="UP001183586">
    <property type="component" value="Unassembled WGS sequence"/>
</dbReference>
<dbReference type="Gene3D" id="3.90.180.10">
    <property type="entry name" value="Medium-chain alcohol dehydrogenases, catalytic domain"/>
    <property type="match status" value="1"/>
</dbReference>
<evidence type="ECO:0000313" key="5">
    <source>
        <dbReference type="EMBL" id="MDT0391769.1"/>
    </source>
</evidence>
<keyword evidence="6" id="KW-1185">Reference proteome</keyword>
<dbReference type="PANTHER" id="PTHR48106:SF13">
    <property type="entry name" value="QUINONE OXIDOREDUCTASE-RELATED"/>
    <property type="match status" value="1"/>
</dbReference>
<organism evidence="5 6">
    <name type="scientific">Streptomyces dubilierae</name>
    <dbReference type="NCBI Taxonomy" id="3075533"/>
    <lineage>
        <taxon>Bacteria</taxon>
        <taxon>Bacillati</taxon>
        <taxon>Actinomycetota</taxon>
        <taxon>Actinomycetes</taxon>
        <taxon>Kitasatosporales</taxon>
        <taxon>Streptomycetaceae</taxon>
        <taxon>Streptomyces</taxon>
    </lineage>
</organism>
<protein>
    <submittedName>
        <fullName evidence="5">Zinc-binding dehydrogenase</fullName>
    </submittedName>
</protein>
<dbReference type="InterPro" id="IPR013149">
    <property type="entry name" value="ADH-like_C"/>
</dbReference>
<dbReference type="InterPro" id="IPR013154">
    <property type="entry name" value="ADH-like_N"/>
</dbReference>
<evidence type="ECO:0000313" key="6">
    <source>
        <dbReference type="Proteomes" id="UP001183586"/>
    </source>
</evidence>
<feature type="region of interest" description="Disordered" evidence="3">
    <location>
        <begin position="1"/>
        <end position="23"/>
    </location>
</feature>
<evidence type="ECO:0000259" key="4">
    <source>
        <dbReference type="SMART" id="SM00829"/>
    </source>
</evidence>
<gene>
    <name evidence="5" type="ORF">RM641_30505</name>
</gene>
<dbReference type="PROSITE" id="PS01162">
    <property type="entry name" value="QOR_ZETA_CRYSTAL"/>
    <property type="match status" value="1"/>
</dbReference>
<dbReference type="Gene3D" id="3.40.50.720">
    <property type="entry name" value="NAD(P)-binding Rossmann-like Domain"/>
    <property type="match status" value="1"/>
</dbReference>
<keyword evidence="2" id="KW-0560">Oxidoreductase</keyword>
<reference evidence="6" key="1">
    <citation type="submission" date="2023-07" db="EMBL/GenBank/DDBJ databases">
        <title>30 novel species of actinomycetes from the DSMZ collection.</title>
        <authorList>
            <person name="Nouioui I."/>
        </authorList>
    </citation>
    <scope>NUCLEOTIDE SEQUENCE [LARGE SCALE GENOMIC DNA]</scope>
    <source>
        <strain evidence="6">DSM 41921</strain>
    </source>
</reference>
<feature type="domain" description="Enoyl reductase (ER)" evidence="4">
    <location>
        <begin position="36"/>
        <end position="349"/>
    </location>
</feature>
<dbReference type="InterPro" id="IPR011032">
    <property type="entry name" value="GroES-like_sf"/>
</dbReference>
<proteinExistence type="predicted"/>
<name>A0ABU2PL78_9ACTN</name>
<dbReference type="Pfam" id="PF08240">
    <property type="entry name" value="ADH_N"/>
    <property type="match status" value="1"/>
</dbReference>
<dbReference type="InterPro" id="IPR002364">
    <property type="entry name" value="Quin_OxRdtase/zeta-crystal_CS"/>
</dbReference>
<accession>A0ABU2PL78</accession>
<evidence type="ECO:0000256" key="1">
    <source>
        <dbReference type="ARBA" id="ARBA00022857"/>
    </source>
</evidence>
<sequence length="351" mass="36820">MQPGSLGGAARRLVGGSTTPPSWENTMRIVRHYEHGAPSVLRVEEAEKPQPGPGEVLIRSEAIGVTFAEVQRRQGIPIGGHATLPGAPGGDVAGVVEALGDGVTNVRVGDRVVVDVDHSAYADHVTADAAWAITIPDTMDAAEATLLPSPAQTAYHAIKESGQLKPGESILIDAASGGVGHLAVQIAKAMGAGKVIATASTQAKLDFVRDLGADVTVNYTDDDWDEQVREATEGRGVDVVLETVGGDILTKSVALTAQFGRLVFYGSASGDIQPVHPLMLSRMKTVAGFALYAMLYNKPEAIAAGQRDLLDMIATGKLRPIVHERLGLDEAVKAHELMEARAQLGKIVLVP</sequence>
<evidence type="ECO:0000256" key="2">
    <source>
        <dbReference type="ARBA" id="ARBA00023002"/>
    </source>
</evidence>
<dbReference type="RefSeq" id="WP_311687476.1">
    <property type="nucleotide sequence ID" value="NZ_JAVREU010000018.1"/>
</dbReference>
<dbReference type="EMBL" id="JAVREU010000018">
    <property type="protein sequence ID" value="MDT0391769.1"/>
    <property type="molecule type" value="Genomic_DNA"/>
</dbReference>
<keyword evidence="1" id="KW-0521">NADP</keyword>